<feature type="domain" description="DUF7768" evidence="1">
    <location>
        <begin position="2"/>
        <end position="67"/>
    </location>
</feature>
<reference evidence="2" key="2">
    <citation type="journal article" date="2021" name="Microbiome">
        <title>Successional dynamics and alternative stable states in a saline activated sludge microbial community over 9 years.</title>
        <authorList>
            <person name="Wang Y."/>
            <person name="Ye J."/>
            <person name="Ju F."/>
            <person name="Liu L."/>
            <person name="Boyd J.A."/>
            <person name="Deng Y."/>
            <person name="Parks D.H."/>
            <person name="Jiang X."/>
            <person name="Yin X."/>
            <person name="Woodcroft B.J."/>
            <person name="Tyson G.W."/>
            <person name="Hugenholtz P."/>
            <person name="Polz M.F."/>
            <person name="Zhang T."/>
        </authorList>
    </citation>
    <scope>NUCLEOTIDE SEQUENCE</scope>
    <source>
        <strain evidence="2">HKST-UBA02</strain>
    </source>
</reference>
<evidence type="ECO:0000313" key="2">
    <source>
        <dbReference type="EMBL" id="MCA9397411.1"/>
    </source>
</evidence>
<dbReference type="AlphaFoldDB" id="A0A955LVG7"/>
<comment type="caution">
    <text evidence="2">The sequence shown here is derived from an EMBL/GenBank/DDBJ whole genome shotgun (WGS) entry which is preliminary data.</text>
</comment>
<name>A0A955LVG7_UNCKA</name>
<sequence length="99" mass="11575">EQDYTPTCAFMMYSYFLLDTVERKQLIDANNDLIKRSDQLWVFGEVSTGVCEEIKLAKLLNQPIRYFSIEPCINGIKEITPEKVEFEDDVDWDTNNLTD</sequence>
<feature type="non-terminal residue" evidence="2">
    <location>
        <position position="1"/>
    </location>
</feature>
<reference evidence="2" key="1">
    <citation type="submission" date="2020-04" db="EMBL/GenBank/DDBJ databases">
        <authorList>
            <person name="Zhang T."/>
        </authorList>
    </citation>
    <scope>NUCLEOTIDE SEQUENCE</scope>
    <source>
        <strain evidence="2">HKST-UBA02</strain>
    </source>
</reference>
<protein>
    <recommendedName>
        <fullName evidence="1">DUF7768 domain-containing protein</fullName>
    </recommendedName>
</protein>
<dbReference type="Proteomes" id="UP000699691">
    <property type="component" value="Unassembled WGS sequence"/>
</dbReference>
<dbReference type="InterPro" id="IPR056670">
    <property type="entry name" value="DUF7768"/>
</dbReference>
<organism evidence="2 3">
    <name type="scientific">candidate division WWE3 bacterium</name>
    <dbReference type="NCBI Taxonomy" id="2053526"/>
    <lineage>
        <taxon>Bacteria</taxon>
        <taxon>Katanobacteria</taxon>
    </lineage>
</organism>
<gene>
    <name evidence="2" type="ORF">KC573_01165</name>
</gene>
<dbReference type="EMBL" id="JAGQKY010000033">
    <property type="protein sequence ID" value="MCA9397411.1"/>
    <property type="molecule type" value="Genomic_DNA"/>
</dbReference>
<evidence type="ECO:0000313" key="3">
    <source>
        <dbReference type="Proteomes" id="UP000699691"/>
    </source>
</evidence>
<accession>A0A955LVG7</accession>
<evidence type="ECO:0000259" key="1">
    <source>
        <dbReference type="Pfam" id="PF24963"/>
    </source>
</evidence>
<dbReference type="Pfam" id="PF24963">
    <property type="entry name" value="DUF7768"/>
    <property type="match status" value="1"/>
</dbReference>
<proteinExistence type="predicted"/>